<organism evidence="2 3">
    <name type="scientific">Amycolatopsis pithecellobii</name>
    <dbReference type="NCBI Taxonomy" id="664692"/>
    <lineage>
        <taxon>Bacteria</taxon>
        <taxon>Bacillati</taxon>
        <taxon>Actinomycetota</taxon>
        <taxon>Actinomycetes</taxon>
        <taxon>Pseudonocardiales</taxon>
        <taxon>Pseudonocardiaceae</taxon>
        <taxon>Amycolatopsis</taxon>
    </lineage>
</organism>
<evidence type="ECO:0000313" key="2">
    <source>
        <dbReference type="EMBL" id="MTD56529.1"/>
    </source>
</evidence>
<dbReference type="EMBL" id="WMBA01000035">
    <property type="protein sequence ID" value="MTD56529.1"/>
    <property type="molecule type" value="Genomic_DNA"/>
</dbReference>
<evidence type="ECO:0000259" key="1">
    <source>
        <dbReference type="Pfam" id="PF02538"/>
    </source>
</evidence>
<dbReference type="Pfam" id="PF02538">
    <property type="entry name" value="Hydantoinase_B"/>
    <property type="match status" value="1"/>
</dbReference>
<evidence type="ECO:0000313" key="3">
    <source>
        <dbReference type="Proteomes" id="UP000440096"/>
    </source>
</evidence>
<reference evidence="2 3" key="1">
    <citation type="submission" date="2019-11" db="EMBL/GenBank/DDBJ databases">
        <title>Draft genome of Amycolatopsis RM579.</title>
        <authorList>
            <person name="Duangmal K."/>
            <person name="Mingma R."/>
        </authorList>
    </citation>
    <scope>NUCLEOTIDE SEQUENCE [LARGE SCALE GENOMIC DNA]</scope>
    <source>
        <strain evidence="2 3">RM579</strain>
    </source>
</reference>
<proteinExistence type="predicted"/>
<gene>
    <name evidence="2" type="ORF">GKO32_21505</name>
</gene>
<sequence length="146" mass="15130">MSRVAGGWCPACFGKQIDSGGPGRHRGGVSASVGITPHGPSLPVGLVLASAGKAISQNNGLAGGYPGNSGREVITRDADVTTMLANGVMPVSLDEFDGNPEVQPCYGQTYVAPGEVFSMFWQCRASWSTCVMVWSALPLPAICTAW</sequence>
<comment type="caution">
    <text evidence="2">The sequence shown here is derived from an EMBL/GenBank/DDBJ whole genome shotgun (WGS) entry which is preliminary data.</text>
</comment>
<keyword evidence="3" id="KW-1185">Reference proteome</keyword>
<dbReference type="InterPro" id="IPR003692">
    <property type="entry name" value="Hydantoinase_B"/>
</dbReference>
<feature type="domain" description="Hydantoinase B/oxoprolinase" evidence="1">
    <location>
        <begin position="17"/>
        <end position="118"/>
    </location>
</feature>
<accession>A0A6N7Z4W6</accession>
<protein>
    <recommendedName>
        <fullName evidence="1">Hydantoinase B/oxoprolinase domain-containing protein</fullName>
    </recommendedName>
</protein>
<name>A0A6N7Z4W6_9PSEU</name>
<dbReference type="Proteomes" id="UP000440096">
    <property type="component" value="Unassembled WGS sequence"/>
</dbReference>
<dbReference type="GO" id="GO:0003824">
    <property type="term" value="F:catalytic activity"/>
    <property type="evidence" value="ECO:0007669"/>
    <property type="project" value="InterPro"/>
</dbReference>
<dbReference type="AlphaFoldDB" id="A0A6N7Z4W6"/>